<feature type="domain" description="Primosomal protein N C-terminal" evidence="13">
    <location>
        <begin position="543"/>
        <end position="622"/>
    </location>
</feature>
<keyword evidence="4 11" id="KW-0547">Nucleotide-binding</keyword>
<dbReference type="InterPro" id="IPR005259">
    <property type="entry name" value="PriA"/>
</dbReference>
<dbReference type="GO" id="GO:0043138">
    <property type="term" value="F:3'-5' DNA helicase activity"/>
    <property type="evidence" value="ECO:0007669"/>
    <property type="project" value="TreeGrafter"/>
</dbReference>
<keyword evidence="10" id="KW-0413">Isomerase</keyword>
<dbReference type="GO" id="GO:0006269">
    <property type="term" value="P:DNA replication, synthesis of primer"/>
    <property type="evidence" value="ECO:0007669"/>
    <property type="project" value="UniProtKB-KW"/>
</dbReference>
<gene>
    <name evidence="11" type="primary">priA</name>
    <name evidence="14" type="ORF">BU251_04260</name>
</gene>
<keyword evidence="3 11" id="KW-0479">Metal-binding</keyword>
<feature type="binding site" evidence="11">
    <location>
        <position position="372"/>
    </location>
    <ligand>
        <name>Zn(2+)</name>
        <dbReference type="ChEBI" id="CHEBI:29105"/>
        <label>2</label>
    </ligand>
</feature>
<dbReference type="GO" id="GO:0016787">
    <property type="term" value="F:hydrolase activity"/>
    <property type="evidence" value="ECO:0007669"/>
    <property type="project" value="UniProtKB-KW"/>
</dbReference>
<keyword evidence="15" id="KW-1185">Reference proteome</keyword>
<keyword evidence="7 11" id="KW-0862">Zinc</keyword>
<dbReference type="NCBIfam" id="TIGR00595">
    <property type="entry name" value="priA"/>
    <property type="match status" value="1"/>
</dbReference>
<evidence type="ECO:0000256" key="4">
    <source>
        <dbReference type="ARBA" id="ARBA00022741"/>
    </source>
</evidence>
<evidence type="ECO:0000256" key="1">
    <source>
        <dbReference type="ARBA" id="ARBA00022515"/>
    </source>
</evidence>
<evidence type="ECO:0000259" key="13">
    <source>
        <dbReference type="Pfam" id="PF18074"/>
    </source>
</evidence>
<evidence type="ECO:0000313" key="15">
    <source>
        <dbReference type="Proteomes" id="UP000287243"/>
    </source>
</evidence>
<evidence type="ECO:0000313" key="14">
    <source>
        <dbReference type="EMBL" id="QAT17001.1"/>
    </source>
</evidence>
<evidence type="ECO:0000256" key="9">
    <source>
        <dbReference type="ARBA" id="ARBA00023125"/>
    </source>
</evidence>
<accession>A0A410P4J5</accession>
<keyword evidence="2 11" id="KW-0235">DNA replication</keyword>
<dbReference type="RefSeq" id="WP_128699642.1">
    <property type="nucleotide sequence ID" value="NZ_CP019384.1"/>
</dbReference>
<dbReference type="PANTHER" id="PTHR30580">
    <property type="entry name" value="PRIMOSOMAL PROTEIN N"/>
    <property type="match status" value="1"/>
</dbReference>
<comment type="caution">
    <text evidence="11">As this protein does not have any detectable helicase domains, it probably does not have helicase activity.</text>
</comment>
<dbReference type="Gene3D" id="3.40.1440.60">
    <property type="entry name" value="PriA, 3(prime) DNA-binding domain"/>
    <property type="match status" value="1"/>
</dbReference>
<dbReference type="PANTHER" id="PTHR30580:SF0">
    <property type="entry name" value="PRIMOSOMAL PROTEIN N"/>
    <property type="match status" value="1"/>
</dbReference>
<feature type="binding site" evidence="11">
    <location>
        <position position="406"/>
    </location>
    <ligand>
        <name>Zn(2+)</name>
        <dbReference type="ChEBI" id="CHEBI:29105"/>
        <label>1</label>
    </ligand>
</feature>
<feature type="binding site" evidence="11">
    <location>
        <position position="363"/>
    </location>
    <ligand>
        <name>Zn(2+)</name>
        <dbReference type="ChEBI" id="CHEBI:29105"/>
        <label>1</label>
    </ligand>
</feature>
<evidence type="ECO:0000256" key="2">
    <source>
        <dbReference type="ARBA" id="ARBA00022705"/>
    </source>
</evidence>
<keyword evidence="6" id="KW-0347">Helicase</keyword>
<proteinExistence type="inferred from homology"/>
<dbReference type="InterPro" id="IPR027417">
    <property type="entry name" value="P-loop_NTPase"/>
</dbReference>
<comment type="cofactor">
    <cofactor evidence="11">
        <name>Zn(2+)</name>
        <dbReference type="ChEBI" id="CHEBI:29105"/>
    </cofactor>
    <text evidence="11">Binds 2 zinc ions per subunit.</text>
</comment>
<dbReference type="GO" id="GO:0006310">
    <property type="term" value="P:DNA recombination"/>
    <property type="evidence" value="ECO:0007669"/>
    <property type="project" value="InterPro"/>
</dbReference>
<dbReference type="KEGG" id="vai:BU251_04260"/>
<comment type="function">
    <text evidence="11">Initiates the restart of stalled replication forks, which reloads the replicative helicase on sites other than the origin of replication. Recognizes and binds to abandoned replication forks and remodels them to uncover a helicase loading site. Promotes assembly of the primosome at these replication forks.</text>
</comment>
<evidence type="ECO:0000256" key="11">
    <source>
        <dbReference type="HAMAP-Rule" id="MF_00983"/>
    </source>
</evidence>
<evidence type="ECO:0000256" key="7">
    <source>
        <dbReference type="ARBA" id="ARBA00022833"/>
    </source>
</evidence>
<dbReference type="Pfam" id="PF17764">
    <property type="entry name" value="PriA_3primeBD"/>
    <property type="match status" value="1"/>
</dbReference>
<dbReference type="FunFam" id="3.40.1440.60:FF:000001">
    <property type="entry name" value="Primosomal protein N"/>
    <property type="match status" value="1"/>
</dbReference>
<keyword evidence="5" id="KW-0378">Hydrolase</keyword>
<keyword evidence="1 11" id="KW-0639">Primosome</keyword>
<dbReference type="Gene3D" id="3.40.50.300">
    <property type="entry name" value="P-loop containing nucleotide triphosphate hydrolases"/>
    <property type="match status" value="1"/>
</dbReference>
<comment type="subunit">
    <text evidence="11">Component of the replication restart primosome.</text>
</comment>
<feature type="binding site" evidence="11">
    <location>
        <position position="390"/>
    </location>
    <ligand>
        <name>Zn(2+)</name>
        <dbReference type="ChEBI" id="CHEBI:29105"/>
        <label>2</label>
    </ligand>
</feature>
<dbReference type="GO" id="GO:0006302">
    <property type="term" value="P:double-strand break repair"/>
    <property type="evidence" value="ECO:0007669"/>
    <property type="project" value="InterPro"/>
</dbReference>
<feature type="binding site" evidence="11">
    <location>
        <position position="366"/>
    </location>
    <ligand>
        <name>Zn(2+)</name>
        <dbReference type="ChEBI" id="CHEBI:29105"/>
        <label>1</label>
    </ligand>
</feature>
<evidence type="ECO:0000259" key="12">
    <source>
        <dbReference type="Pfam" id="PF17764"/>
    </source>
</evidence>
<protein>
    <recommendedName>
        <fullName evidence="11">Probable replication restart protein PriA</fullName>
    </recommendedName>
    <alternativeName>
        <fullName evidence="11">Putative ATP-dependent DNA helicase PriA</fullName>
    </alternativeName>
</protein>
<dbReference type="GO" id="GO:1990077">
    <property type="term" value="C:primosome complex"/>
    <property type="evidence" value="ECO:0007669"/>
    <property type="project" value="UniProtKB-UniRule"/>
</dbReference>
<sequence>MKKIAEIAIPVSLALDETFDYRIPARCRSSLAVGCRVRVPFGRRQLIGYVTAFKRTSPYEKKLKPLSECLDPHGPLLNDRLISLAHFLSREYFCSLAQGFETVLPRPLRISMGHIATTVSDDTPSSLDPLTQEETAFLDRLDPRKNIYVLEDVSGNARWKAYLALVKSTLAQGKDALVLVPDYAMIAHAREQLKTGITACVISSHEKPAVVRNSWTRAQQKTGVLVIGTRSAIFSPVRRPGLIIVDQEGHFAYRQQQVPNYHIRDIALKIAQAEGTKLVFGAVVPSLEAFALVERQEASLLSCGEPRTAPRTTVVDMQQEFVPKGHTKMVSKVLEFRVAELLEKKEKMLFFVPQKGFSTFLYCPRCKKAVECERCSSPVAYYRTIKRLICPACHLEQEARDICPTCSAAYVRYSGFGIEKVESELHRLFPSVRVVQFSKTAEPSESYDIMLATQEILEDPNVFRHCFDRIVVVSADLMLGRPDFRATEDAFRRFLTLSRITTGELIIQTKMPEHYVWGFLKTRDTAGFLEKELEERRELNLPPVVRLGILTIRAAAEPVALSAAKRAFRILKTSLKRHATAAEIFEPQPARPFKLRGSFRYQMLIKYKELGETEKALRRIVCGRRSGVIATFDPARE</sequence>
<dbReference type="EMBL" id="CP019384">
    <property type="protein sequence ID" value="QAT17001.1"/>
    <property type="molecule type" value="Genomic_DNA"/>
</dbReference>
<comment type="similarity">
    <text evidence="11">Belongs to the helicase family. PriA subfamily.</text>
</comment>
<evidence type="ECO:0000256" key="5">
    <source>
        <dbReference type="ARBA" id="ARBA00022801"/>
    </source>
</evidence>
<dbReference type="InterPro" id="IPR041222">
    <property type="entry name" value="PriA_3primeBD"/>
</dbReference>
<keyword evidence="9 11" id="KW-0238">DNA-binding</keyword>
<dbReference type="Proteomes" id="UP000287243">
    <property type="component" value="Chromosome"/>
</dbReference>
<keyword evidence="8 11" id="KW-0067">ATP-binding</keyword>
<reference evidence="14 15" key="1">
    <citation type="submission" date="2017-01" db="EMBL/GenBank/DDBJ databases">
        <title>First insights into the biology of 'candidatus Vampirococcus archaeovorus'.</title>
        <authorList>
            <person name="Kizina J."/>
            <person name="Jordan S."/>
            <person name="Stueber K."/>
            <person name="Reinhardt R."/>
            <person name="Harder J."/>
        </authorList>
    </citation>
    <scope>NUCLEOTIDE SEQUENCE [LARGE SCALE GENOMIC DNA]</scope>
    <source>
        <strain evidence="14 15">LiM</strain>
    </source>
</reference>
<dbReference type="GO" id="GO:0006270">
    <property type="term" value="P:DNA replication initiation"/>
    <property type="evidence" value="ECO:0007669"/>
    <property type="project" value="TreeGrafter"/>
</dbReference>
<evidence type="ECO:0000256" key="10">
    <source>
        <dbReference type="ARBA" id="ARBA00023235"/>
    </source>
</evidence>
<dbReference type="GO" id="GO:0008270">
    <property type="term" value="F:zinc ion binding"/>
    <property type="evidence" value="ECO:0007669"/>
    <property type="project" value="UniProtKB-UniRule"/>
</dbReference>
<dbReference type="Pfam" id="PF18074">
    <property type="entry name" value="PriA_C"/>
    <property type="match status" value="1"/>
</dbReference>
<dbReference type="GO" id="GO:0003677">
    <property type="term" value="F:DNA binding"/>
    <property type="evidence" value="ECO:0007669"/>
    <property type="project" value="UniProtKB-UniRule"/>
</dbReference>
<dbReference type="InterPro" id="IPR041236">
    <property type="entry name" value="PriA_C"/>
</dbReference>
<evidence type="ECO:0000256" key="3">
    <source>
        <dbReference type="ARBA" id="ARBA00022723"/>
    </source>
</evidence>
<dbReference type="OrthoDB" id="9759544at2"/>
<feature type="domain" description="Primosomal protein N' 3' DNA-binding" evidence="12">
    <location>
        <begin position="7"/>
        <end position="105"/>
    </location>
</feature>
<evidence type="ECO:0000256" key="6">
    <source>
        <dbReference type="ARBA" id="ARBA00022806"/>
    </source>
</evidence>
<feature type="binding site" evidence="11">
    <location>
        <position position="403"/>
    </location>
    <ligand>
        <name>Zn(2+)</name>
        <dbReference type="ChEBI" id="CHEBI:29105"/>
        <label>1</label>
    </ligand>
</feature>
<dbReference type="GO" id="GO:0005524">
    <property type="term" value="F:ATP binding"/>
    <property type="evidence" value="ECO:0007669"/>
    <property type="project" value="UniProtKB-UniRule"/>
</dbReference>
<organism evidence="14 15">
    <name type="scientific">Velamenicoccus archaeovorus</name>
    <dbReference type="NCBI Taxonomy" id="1930593"/>
    <lineage>
        <taxon>Bacteria</taxon>
        <taxon>Pseudomonadati</taxon>
        <taxon>Candidatus Omnitrophota</taxon>
        <taxon>Candidatus Velamenicoccus</taxon>
    </lineage>
</organism>
<dbReference type="SUPFAM" id="SSF52540">
    <property type="entry name" value="P-loop containing nucleoside triphosphate hydrolases"/>
    <property type="match status" value="1"/>
</dbReference>
<dbReference type="InterPro" id="IPR042115">
    <property type="entry name" value="PriA_3primeBD_sf"/>
</dbReference>
<feature type="binding site" evidence="11">
    <location>
        <position position="393"/>
    </location>
    <ligand>
        <name>Zn(2+)</name>
        <dbReference type="ChEBI" id="CHEBI:29105"/>
        <label>2</label>
    </ligand>
</feature>
<name>A0A410P4J5_VELA1</name>
<dbReference type="AlphaFoldDB" id="A0A410P4J5"/>
<feature type="binding site" evidence="11">
    <location>
        <position position="375"/>
    </location>
    <ligand>
        <name>Zn(2+)</name>
        <dbReference type="ChEBI" id="CHEBI:29105"/>
        <label>2</label>
    </ligand>
</feature>
<dbReference type="HAMAP" id="MF_00983">
    <property type="entry name" value="PriA"/>
    <property type="match status" value="1"/>
</dbReference>
<evidence type="ECO:0000256" key="8">
    <source>
        <dbReference type="ARBA" id="ARBA00022840"/>
    </source>
</evidence>